<dbReference type="SUPFAM" id="SSF52540">
    <property type="entry name" value="P-loop containing nucleoside triphosphate hydrolases"/>
    <property type="match status" value="1"/>
</dbReference>
<dbReference type="OrthoDB" id="9810761at2"/>
<accession>A0A368YRD1</accession>
<evidence type="ECO:0000313" key="4">
    <source>
        <dbReference type="EMBL" id="RCW82782.1"/>
    </source>
</evidence>
<evidence type="ECO:0000259" key="3">
    <source>
        <dbReference type="Pfam" id="PF00437"/>
    </source>
</evidence>
<dbReference type="Gene3D" id="3.30.450.90">
    <property type="match status" value="1"/>
</dbReference>
<dbReference type="NCBIfam" id="TIGR02788">
    <property type="entry name" value="VirB11"/>
    <property type="match status" value="1"/>
</dbReference>
<reference evidence="4 5" key="1">
    <citation type="submission" date="2018-07" db="EMBL/GenBank/DDBJ databases">
        <title>Genomic Encyclopedia of Type Strains, Phase III (KMG-III): the genomes of soil and plant-associated and newly described type strains.</title>
        <authorList>
            <person name="Whitman W."/>
        </authorList>
    </citation>
    <scope>NUCLEOTIDE SEQUENCE [LARGE SCALE GENOMIC DNA]</scope>
    <source>
        <strain evidence="4 5">31-25a</strain>
    </source>
</reference>
<dbReference type="GO" id="GO:0044097">
    <property type="term" value="P:secretion by the type IV secretion system"/>
    <property type="evidence" value="ECO:0007669"/>
    <property type="project" value="InterPro"/>
</dbReference>
<keyword evidence="2" id="KW-0547">Nucleotide-binding</keyword>
<dbReference type="Pfam" id="PF00437">
    <property type="entry name" value="T2SSE"/>
    <property type="match status" value="1"/>
</dbReference>
<dbReference type="RefSeq" id="WP_114430641.1">
    <property type="nucleotide sequence ID" value="NZ_QPJM01000007.1"/>
</dbReference>
<dbReference type="CDD" id="cd01130">
    <property type="entry name" value="VirB11-like_ATPase"/>
    <property type="match status" value="1"/>
</dbReference>
<dbReference type="GO" id="GO:0005524">
    <property type="term" value="F:ATP binding"/>
    <property type="evidence" value="ECO:0007669"/>
    <property type="project" value="UniProtKB-UniRule"/>
</dbReference>
<evidence type="ECO:0000256" key="2">
    <source>
        <dbReference type="RuleBase" id="RU366071"/>
    </source>
</evidence>
<dbReference type="EMBL" id="QPJM01000007">
    <property type="protein sequence ID" value="RCW82782.1"/>
    <property type="molecule type" value="Genomic_DNA"/>
</dbReference>
<name>A0A368YRD1_9HYPH</name>
<dbReference type="GO" id="GO:0016887">
    <property type="term" value="F:ATP hydrolysis activity"/>
    <property type="evidence" value="ECO:0007669"/>
    <property type="project" value="InterPro"/>
</dbReference>
<keyword evidence="2" id="KW-0067">ATP-binding</keyword>
<dbReference type="Gene3D" id="3.40.50.300">
    <property type="entry name" value="P-loop containing nucleotide triphosphate hydrolases"/>
    <property type="match status" value="1"/>
</dbReference>
<evidence type="ECO:0000256" key="1">
    <source>
        <dbReference type="ARBA" id="ARBA00006611"/>
    </source>
</evidence>
<sequence length="371" mass="39954">MSLAVPLSELIDLAFAPLRHFLQTPDVVEICINRPGAVFIEHAGGSSGAAMVRHAVPELTAERIRFMAERVAAASHQFINDEEPLLSAALPDGARIQVVLPPAAPQGGAIVIRRQVARRLFLSDYAASGAFDSALVTDSAHDFTDDEGSLCKLLAAGDIWTFLREAVQRRVSIMVSGGTGSGKTTFLNALMQEIPAHERLITIEDTPELTPPQENHVRLIATRGNQNIARIEPRHLVEASLRMRPDRLLLGEVRGGEALDFLQAINTGHPGSLSTVHANSPRAAYTRLALLIMQSGAGGGLGLSKTEIVDTLQTTLPLVIQLGRRNGRPGVVTEIFYAPFVRANLQRPAALTSNDLTRFENAGIVSIGRTQ</sequence>
<dbReference type="Proteomes" id="UP000253324">
    <property type="component" value="Unassembled WGS sequence"/>
</dbReference>
<dbReference type="GO" id="GO:0005737">
    <property type="term" value="C:cytoplasm"/>
    <property type="evidence" value="ECO:0007669"/>
    <property type="project" value="UniProtKB-SubCell"/>
</dbReference>
<comment type="similarity">
    <text evidence="1 2">Belongs to the GSP E family.</text>
</comment>
<organism evidence="4 5">
    <name type="scientific">Phyllobacterium bourgognense</name>
    <dbReference type="NCBI Taxonomy" id="314236"/>
    <lineage>
        <taxon>Bacteria</taxon>
        <taxon>Pseudomonadati</taxon>
        <taxon>Pseudomonadota</taxon>
        <taxon>Alphaproteobacteria</taxon>
        <taxon>Hyphomicrobiales</taxon>
        <taxon>Phyllobacteriaceae</taxon>
        <taxon>Phyllobacterium</taxon>
    </lineage>
</organism>
<gene>
    <name evidence="4" type="ORF">C7476_107195</name>
</gene>
<feature type="domain" description="Bacterial type II secretion system protein E" evidence="3">
    <location>
        <begin position="161"/>
        <end position="322"/>
    </location>
</feature>
<keyword evidence="5" id="KW-1185">Reference proteome</keyword>
<dbReference type="PANTHER" id="PTHR30486">
    <property type="entry name" value="TWITCHING MOTILITY PROTEIN PILT"/>
    <property type="match status" value="1"/>
</dbReference>
<proteinExistence type="inferred from homology"/>
<dbReference type="AlphaFoldDB" id="A0A368YRD1"/>
<dbReference type="InterPro" id="IPR027417">
    <property type="entry name" value="P-loop_NTPase"/>
</dbReference>
<dbReference type="GO" id="GO:0043684">
    <property type="term" value="C:type IV secretion system complex"/>
    <property type="evidence" value="ECO:0007669"/>
    <property type="project" value="UniProtKB-UniRule"/>
</dbReference>
<comment type="caution">
    <text evidence="4">The sequence shown here is derived from an EMBL/GenBank/DDBJ whole genome shotgun (WGS) entry which is preliminary data.</text>
</comment>
<dbReference type="PANTHER" id="PTHR30486:SF6">
    <property type="entry name" value="TYPE IV PILUS RETRACTATION ATPASE PILT"/>
    <property type="match status" value="1"/>
</dbReference>
<dbReference type="InterPro" id="IPR050921">
    <property type="entry name" value="T4SS_GSP_E_ATPase"/>
</dbReference>
<comment type="function">
    <text evidence="2">Part of the Type IV secretion system.</text>
</comment>
<protein>
    <recommendedName>
        <fullName evidence="2">Type IV secretion system protein</fullName>
    </recommendedName>
</protein>
<comment type="subcellular location">
    <subcellularLocation>
        <location evidence="2">Cytoplasm</location>
    </subcellularLocation>
</comment>
<keyword evidence="2" id="KW-0963">Cytoplasm</keyword>
<dbReference type="InterPro" id="IPR014155">
    <property type="entry name" value="VirB11"/>
</dbReference>
<evidence type="ECO:0000313" key="5">
    <source>
        <dbReference type="Proteomes" id="UP000253324"/>
    </source>
</evidence>
<dbReference type="InterPro" id="IPR001482">
    <property type="entry name" value="T2SS/T4SS_dom"/>
</dbReference>